<dbReference type="RefSeq" id="WP_085253954.1">
    <property type="nucleotide sequence ID" value="NZ_AP022573.1"/>
</dbReference>
<dbReference type="NCBIfam" id="TIGR00026">
    <property type="entry name" value="hi_GC_TIGR00026"/>
    <property type="match status" value="1"/>
</dbReference>
<dbReference type="EMBL" id="LQPR01000006">
    <property type="protein sequence ID" value="ORW74784.1"/>
    <property type="molecule type" value="Genomic_DNA"/>
</dbReference>
<dbReference type="InterPro" id="IPR004378">
    <property type="entry name" value="F420H2_quin_Rdtase"/>
</dbReference>
<evidence type="ECO:0000256" key="2">
    <source>
        <dbReference type="ARBA" id="ARBA00023002"/>
    </source>
</evidence>
<accession>A0AAJ3TY82</accession>
<evidence type="ECO:0000313" key="4">
    <source>
        <dbReference type="EMBL" id="ORW74784.1"/>
    </source>
</evidence>
<evidence type="ECO:0000313" key="5">
    <source>
        <dbReference type="Proteomes" id="UP000193387"/>
    </source>
</evidence>
<evidence type="ECO:0000256" key="1">
    <source>
        <dbReference type="ARBA" id="ARBA00008710"/>
    </source>
</evidence>
<dbReference type="InterPro" id="IPR012349">
    <property type="entry name" value="Split_barrel_FMN-bd"/>
</dbReference>
<dbReference type="PANTHER" id="PTHR39428">
    <property type="entry name" value="F420H(2)-DEPENDENT QUINONE REDUCTASE RV1261C"/>
    <property type="match status" value="1"/>
</dbReference>
<dbReference type="PANTHER" id="PTHR39428:SF3">
    <property type="entry name" value="DEAZAFLAVIN-DEPENDENT NITROREDUCTASE"/>
    <property type="match status" value="1"/>
</dbReference>
<dbReference type="Gene3D" id="2.30.110.10">
    <property type="entry name" value="Electron Transport, Fmn-binding Protein, Chain A"/>
    <property type="match status" value="1"/>
</dbReference>
<name>A0AAJ3TY82_9MYCO</name>
<comment type="catalytic activity">
    <reaction evidence="3">
        <text>oxidized coenzyme F420-(gamma-L-Glu)(n) + a quinol + H(+) = reduced coenzyme F420-(gamma-L-Glu)(n) + a quinone</text>
        <dbReference type="Rhea" id="RHEA:39663"/>
        <dbReference type="Rhea" id="RHEA-COMP:12939"/>
        <dbReference type="Rhea" id="RHEA-COMP:14378"/>
        <dbReference type="ChEBI" id="CHEBI:15378"/>
        <dbReference type="ChEBI" id="CHEBI:24646"/>
        <dbReference type="ChEBI" id="CHEBI:132124"/>
        <dbReference type="ChEBI" id="CHEBI:133980"/>
        <dbReference type="ChEBI" id="CHEBI:139511"/>
    </reaction>
</comment>
<keyword evidence="5" id="KW-1185">Reference proteome</keyword>
<dbReference type="GO" id="GO:0070967">
    <property type="term" value="F:coenzyme F420 binding"/>
    <property type="evidence" value="ECO:0007669"/>
    <property type="project" value="TreeGrafter"/>
</dbReference>
<reference evidence="4 5" key="1">
    <citation type="submission" date="2016-01" db="EMBL/GenBank/DDBJ databases">
        <title>The new phylogeny of the genus Mycobacterium.</title>
        <authorList>
            <person name="Tarcisio F."/>
            <person name="Conor M."/>
            <person name="Antonella G."/>
            <person name="Elisabetta G."/>
            <person name="Giulia F.S."/>
            <person name="Sara T."/>
            <person name="Anna F."/>
            <person name="Clotilde B."/>
            <person name="Roberto B."/>
            <person name="Veronica D.S."/>
            <person name="Fabio R."/>
            <person name="Monica P."/>
            <person name="Olivier J."/>
            <person name="Enrico T."/>
            <person name="Nicola S."/>
        </authorList>
    </citation>
    <scope>NUCLEOTIDE SEQUENCE [LARGE SCALE GENOMIC DNA]</scope>
    <source>
        <strain evidence="4 5">DSM 44616</strain>
    </source>
</reference>
<protein>
    <submittedName>
        <fullName evidence="4">Nitroreductase</fullName>
    </submittedName>
</protein>
<gene>
    <name evidence="4" type="ORF">AWC23_04315</name>
</gene>
<dbReference type="AlphaFoldDB" id="A0AAJ3TY82"/>
<comment type="caution">
    <text evidence="4">The sequence shown here is derived from an EMBL/GenBank/DDBJ whole genome shotgun (WGS) entry which is preliminary data.</text>
</comment>
<evidence type="ECO:0000256" key="3">
    <source>
        <dbReference type="ARBA" id="ARBA00049106"/>
    </source>
</evidence>
<organism evidence="4 5">
    <name type="scientific">Mycobacterium saskatchewanense</name>
    <dbReference type="NCBI Taxonomy" id="220927"/>
    <lineage>
        <taxon>Bacteria</taxon>
        <taxon>Bacillati</taxon>
        <taxon>Actinomycetota</taxon>
        <taxon>Actinomycetes</taxon>
        <taxon>Mycobacteriales</taxon>
        <taxon>Mycobacteriaceae</taxon>
        <taxon>Mycobacterium</taxon>
        <taxon>Mycobacterium simiae complex</taxon>
    </lineage>
</organism>
<keyword evidence="2" id="KW-0560">Oxidoreductase</keyword>
<dbReference type="Proteomes" id="UP000193387">
    <property type="component" value="Unassembled WGS sequence"/>
</dbReference>
<dbReference type="GO" id="GO:0016491">
    <property type="term" value="F:oxidoreductase activity"/>
    <property type="evidence" value="ECO:0007669"/>
    <property type="project" value="UniProtKB-KW"/>
</dbReference>
<sequence>MTEQAQLSTTDWVRVHTEQILEQGTTEGIGEGDERTFNRPIVLFTVIGAKSGQRRYVPLMRVEKDGQYAMIGSTGGAPKDPAWVHNVRANPEVTAQDGEKVFEGKAREVFGAEREAWWQRGTEAYPHYIELQSLTTREIPVFVVE</sequence>
<comment type="similarity">
    <text evidence="1">Belongs to the F420H(2)-dependent quinone reductase family.</text>
</comment>
<proteinExistence type="inferred from homology"/>
<dbReference type="GO" id="GO:0005886">
    <property type="term" value="C:plasma membrane"/>
    <property type="evidence" value="ECO:0007669"/>
    <property type="project" value="TreeGrafter"/>
</dbReference>
<dbReference type="Pfam" id="PF04075">
    <property type="entry name" value="F420H2_quin_red"/>
    <property type="match status" value="1"/>
</dbReference>